<sequence>MSLLGCVVAADLWRGLGPEVSAVLEVLEVQLHLPFAHTSLGFKCFGAKRFDFFLTRLTIGFSATGGHRSCGVGAFTAKLACRQAKKRPADNLEAAPKPAKVAKQAGKAKAPQPAAQKAAPAPSPTKKALVVGVAYPGKNRLKNPVNDAVDMAAALKRMGFTVTSLTHRVTIDKLKDGVHSFHDSLEQGDTALFFFAGHGCEWSGRNWLLPSSVPKEDRNLEHMAQRVDAVLDGMQQKKPFLSVLLLDCCRDIREMSRSATRSGAHVGLMEMKAPKGSIIGFACAPDKTADDGTGRNGVWTSHLLKHIEEPKLDVRDLLVRVAKGVEKDTKDTQSPWNTDSLRLETTENASLY</sequence>
<feature type="region of interest" description="Disordered" evidence="1">
    <location>
        <begin position="87"/>
        <end position="123"/>
    </location>
</feature>
<feature type="domain" description="Peptidase C14 caspase" evidence="2">
    <location>
        <begin position="126"/>
        <end position="342"/>
    </location>
</feature>
<proteinExistence type="predicted"/>
<dbReference type="Pfam" id="PF00656">
    <property type="entry name" value="Peptidase_C14"/>
    <property type="match status" value="1"/>
</dbReference>
<dbReference type="AlphaFoldDB" id="A0A0D3IY92"/>
<dbReference type="HOGENOM" id="CLU_788536_0_0_1"/>
<dbReference type="GO" id="GO:0006508">
    <property type="term" value="P:proteolysis"/>
    <property type="evidence" value="ECO:0007669"/>
    <property type="project" value="InterPro"/>
</dbReference>
<organism evidence="3 4">
    <name type="scientific">Emiliania huxleyi (strain CCMP1516)</name>
    <dbReference type="NCBI Taxonomy" id="280463"/>
    <lineage>
        <taxon>Eukaryota</taxon>
        <taxon>Haptista</taxon>
        <taxon>Haptophyta</taxon>
        <taxon>Prymnesiophyceae</taxon>
        <taxon>Isochrysidales</taxon>
        <taxon>Noelaerhabdaceae</taxon>
        <taxon>Emiliania</taxon>
    </lineage>
</organism>
<keyword evidence="4" id="KW-1185">Reference proteome</keyword>
<feature type="compositionally biased region" description="Low complexity" evidence="1">
    <location>
        <begin position="94"/>
        <end position="123"/>
    </location>
</feature>
<accession>A0A0D3IY92</accession>
<name>A0A0D3IY92_EMIH1</name>
<dbReference type="Gene3D" id="3.40.50.1460">
    <property type="match status" value="1"/>
</dbReference>
<dbReference type="PANTHER" id="PTHR22576:SF37">
    <property type="entry name" value="MUCOSA-ASSOCIATED LYMPHOID TISSUE LYMPHOMA TRANSLOCATION PROTEIN 1"/>
    <property type="match status" value="1"/>
</dbReference>
<feature type="region of interest" description="Disordered" evidence="1">
    <location>
        <begin position="328"/>
        <end position="352"/>
    </location>
</feature>
<dbReference type="InterPro" id="IPR011600">
    <property type="entry name" value="Pept_C14_caspase"/>
</dbReference>
<evidence type="ECO:0000256" key="1">
    <source>
        <dbReference type="SAM" id="MobiDB-lite"/>
    </source>
</evidence>
<dbReference type="GO" id="GO:0004197">
    <property type="term" value="F:cysteine-type endopeptidase activity"/>
    <property type="evidence" value="ECO:0007669"/>
    <property type="project" value="InterPro"/>
</dbReference>
<dbReference type="PANTHER" id="PTHR22576">
    <property type="entry name" value="MUCOSA ASSOCIATED LYMPHOID TISSUE LYMPHOMA TRANSLOCATION PROTEIN 1/PARACASPASE"/>
    <property type="match status" value="1"/>
</dbReference>
<evidence type="ECO:0000259" key="2">
    <source>
        <dbReference type="Pfam" id="PF00656"/>
    </source>
</evidence>
<reference evidence="3" key="2">
    <citation type="submission" date="2024-10" db="UniProtKB">
        <authorList>
            <consortium name="EnsemblProtists"/>
        </authorList>
    </citation>
    <scope>IDENTIFICATION</scope>
</reference>
<reference evidence="4" key="1">
    <citation type="journal article" date="2013" name="Nature">
        <title>Pan genome of the phytoplankton Emiliania underpins its global distribution.</title>
        <authorList>
            <person name="Read B.A."/>
            <person name="Kegel J."/>
            <person name="Klute M.J."/>
            <person name="Kuo A."/>
            <person name="Lefebvre S.C."/>
            <person name="Maumus F."/>
            <person name="Mayer C."/>
            <person name="Miller J."/>
            <person name="Monier A."/>
            <person name="Salamov A."/>
            <person name="Young J."/>
            <person name="Aguilar M."/>
            <person name="Claverie J.M."/>
            <person name="Frickenhaus S."/>
            <person name="Gonzalez K."/>
            <person name="Herman E.K."/>
            <person name="Lin Y.C."/>
            <person name="Napier J."/>
            <person name="Ogata H."/>
            <person name="Sarno A.F."/>
            <person name="Shmutz J."/>
            <person name="Schroeder D."/>
            <person name="de Vargas C."/>
            <person name="Verret F."/>
            <person name="von Dassow P."/>
            <person name="Valentin K."/>
            <person name="Van de Peer Y."/>
            <person name="Wheeler G."/>
            <person name="Dacks J.B."/>
            <person name="Delwiche C.F."/>
            <person name="Dyhrman S.T."/>
            <person name="Glockner G."/>
            <person name="John U."/>
            <person name="Richards T."/>
            <person name="Worden A.Z."/>
            <person name="Zhang X."/>
            <person name="Grigoriev I.V."/>
            <person name="Allen A.E."/>
            <person name="Bidle K."/>
            <person name="Borodovsky M."/>
            <person name="Bowler C."/>
            <person name="Brownlee C."/>
            <person name="Cock J.M."/>
            <person name="Elias M."/>
            <person name="Gladyshev V.N."/>
            <person name="Groth M."/>
            <person name="Guda C."/>
            <person name="Hadaegh A."/>
            <person name="Iglesias-Rodriguez M.D."/>
            <person name="Jenkins J."/>
            <person name="Jones B.M."/>
            <person name="Lawson T."/>
            <person name="Leese F."/>
            <person name="Lindquist E."/>
            <person name="Lobanov A."/>
            <person name="Lomsadze A."/>
            <person name="Malik S.B."/>
            <person name="Marsh M.E."/>
            <person name="Mackinder L."/>
            <person name="Mock T."/>
            <person name="Mueller-Roeber B."/>
            <person name="Pagarete A."/>
            <person name="Parker M."/>
            <person name="Probert I."/>
            <person name="Quesneville H."/>
            <person name="Raines C."/>
            <person name="Rensing S.A."/>
            <person name="Riano-Pachon D.M."/>
            <person name="Richier S."/>
            <person name="Rokitta S."/>
            <person name="Shiraiwa Y."/>
            <person name="Soanes D.M."/>
            <person name="van der Giezen M."/>
            <person name="Wahlund T.M."/>
            <person name="Williams B."/>
            <person name="Wilson W."/>
            <person name="Wolfe G."/>
            <person name="Wurch L.L."/>
        </authorList>
    </citation>
    <scope>NUCLEOTIDE SEQUENCE</scope>
</reference>
<dbReference type="PaxDb" id="2903-EOD16227"/>
<protein>
    <recommendedName>
        <fullName evidence="2">Peptidase C14 caspase domain-containing protein</fullName>
    </recommendedName>
</protein>
<dbReference type="RefSeq" id="XP_005768656.1">
    <property type="nucleotide sequence ID" value="XM_005768599.1"/>
</dbReference>
<evidence type="ECO:0000313" key="3">
    <source>
        <dbReference type="EnsemblProtists" id="EOD16227"/>
    </source>
</evidence>
<dbReference type="EnsemblProtists" id="EOD16227">
    <property type="protein sequence ID" value="EOD16227"/>
    <property type="gene ID" value="EMIHUDRAFT_119073"/>
</dbReference>
<dbReference type="STRING" id="2903.R1C270"/>
<dbReference type="InterPro" id="IPR029030">
    <property type="entry name" value="Caspase-like_dom_sf"/>
</dbReference>
<dbReference type="GeneID" id="17262374"/>
<dbReference type="InterPro" id="IPR052039">
    <property type="entry name" value="Caspase-related_regulators"/>
</dbReference>
<dbReference type="OMA" id="VIGNAHY"/>
<evidence type="ECO:0000313" key="4">
    <source>
        <dbReference type="Proteomes" id="UP000013827"/>
    </source>
</evidence>
<dbReference type="SUPFAM" id="SSF52129">
    <property type="entry name" value="Caspase-like"/>
    <property type="match status" value="1"/>
</dbReference>
<dbReference type="Proteomes" id="UP000013827">
    <property type="component" value="Unassembled WGS sequence"/>
</dbReference>
<dbReference type="KEGG" id="ehx:EMIHUDRAFT_119073"/>